<organism evidence="2 3">
    <name type="scientific">Pseudonocardia humida</name>
    <dbReference type="NCBI Taxonomy" id="2800819"/>
    <lineage>
        <taxon>Bacteria</taxon>
        <taxon>Bacillati</taxon>
        <taxon>Actinomycetota</taxon>
        <taxon>Actinomycetes</taxon>
        <taxon>Pseudonocardiales</taxon>
        <taxon>Pseudonocardiaceae</taxon>
        <taxon>Pseudonocardia</taxon>
    </lineage>
</organism>
<feature type="domain" description="HTH marR-type" evidence="1">
    <location>
        <begin position="1"/>
        <end position="148"/>
    </location>
</feature>
<evidence type="ECO:0000313" key="2">
    <source>
        <dbReference type="EMBL" id="MCO1656859.1"/>
    </source>
</evidence>
<accession>A0ABT1A1I0</accession>
<name>A0ABT1A1I0_9PSEU</name>
<dbReference type="Gene3D" id="1.10.10.10">
    <property type="entry name" value="Winged helix-like DNA-binding domain superfamily/Winged helix DNA-binding domain"/>
    <property type="match status" value="1"/>
</dbReference>
<dbReference type="InterPro" id="IPR039422">
    <property type="entry name" value="MarR/SlyA-like"/>
</dbReference>
<dbReference type="InterPro" id="IPR036390">
    <property type="entry name" value="WH_DNA-bd_sf"/>
</dbReference>
<evidence type="ECO:0000313" key="3">
    <source>
        <dbReference type="Proteomes" id="UP001165283"/>
    </source>
</evidence>
<dbReference type="RefSeq" id="WP_252439962.1">
    <property type="nucleotide sequence ID" value="NZ_JAGSOV010000037.1"/>
</dbReference>
<evidence type="ECO:0000259" key="1">
    <source>
        <dbReference type="PROSITE" id="PS50995"/>
    </source>
</evidence>
<dbReference type="Pfam" id="PF12802">
    <property type="entry name" value="MarR_2"/>
    <property type="match status" value="1"/>
</dbReference>
<protein>
    <submittedName>
        <fullName evidence="2">MarR family transcriptional regulator</fullName>
    </submittedName>
</protein>
<dbReference type="Proteomes" id="UP001165283">
    <property type="component" value="Unassembled WGS sequence"/>
</dbReference>
<dbReference type="InterPro" id="IPR036388">
    <property type="entry name" value="WH-like_DNA-bd_sf"/>
</dbReference>
<dbReference type="PANTHER" id="PTHR33164:SF99">
    <property type="entry name" value="MARR FAMILY REGULATORY PROTEIN"/>
    <property type="match status" value="1"/>
</dbReference>
<keyword evidence="3" id="KW-1185">Reference proteome</keyword>
<dbReference type="SMART" id="SM00347">
    <property type="entry name" value="HTH_MARR"/>
    <property type="match status" value="1"/>
</dbReference>
<comment type="caution">
    <text evidence="2">The sequence shown here is derived from an EMBL/GenBank/DDBJ whole genome shotgun (WGS) entry which is preliminary data.</text>
</comment>
<proteinExistence type="predicted"/>
<dbReference type="SUPFAM" id="SSF46785">
    <property type="entry name" value="Winged helix' DNA-binding domain"/>
    <property type="match status" value="1"/>
</dbReference>
<reference evidence="2" key="1">
    <citation type="submission" date="2021-04" db="EMBL/GenBank/DDBJ databases">
        <title>Pseudonocardia sp. nov., isolated from sandy soil of mangrove forest.</title>
        <authorList>
            <person name="Zan Z."/>
            <person name="Huang R."/>
            <person name="Liu W."/>
        </authorList>
    </citation>
    <scope>NUCLEOTIDE SEQUENCE</scope>
    <source>
        <strain evidence="2">S2-4</strain>
    </source>
</reference>
<dbReference type="EMBL" id="JAGSOV010000037">
    <property type="protein sequence ID" value="MCO1656859.1"/>
    <property type="molecule type" value="Genomic_DNA"/>
</dbReference>
<dbReference type="PANTHER" id="PTHR33164">
    <property type="entry name" value="TRANSCRIPTIONAL REGULATOR, MARR FAMILY"/>
    <property type="match status" value="1"/>
</dbReference>
<dbReference type="PROSITE" id="PS50995">
    <property type="entry name" value="HTH_MARR_2"/>
    <property type="match status" value="1"/>
</dbReference>
<sequence length="150" mass="17105">MATDELRDLEQQAWEGFLYTHERLWRALAAGLAPLDVSMAEYSVLSLLYEAGPKGMRMSDLAQRRLMSTGGFTRLADRLQNRGLIERRPSAVDGRSFEAVLTRSGRALTRRARRRHHSDLRALFFGRLDDDHLRGLADIWALLDPTRDAP</sequence>
<gene>
    <name evidence="2" type="ORF">KDL28_17510</name>
</gene>
<dbReference type="InterPro" id="IPR000835">
    <property type="entry name" value="HTH_MarR-typ"/>
</dbReference>